<reference evidence="2" key="1">
    <citation type="journal article" date="2014" name="Front. Microbiol.">
        <title>High frequency of phylogenetically diverse reductive dehalogenase-homologous genes in deep subseafloor sedimentary metagenomes.</title>
        <authorList>
            <person name="Kawai M."/>
            <person name="Futagami T."/>
            <person name="Toyoda A."/>
            <person name="Takaki Y."/>
            <person name="Nishi S."/>
            <person name="Hori S."/>
            <person name="Arai W."/>
            <person name="Tsubouchi T."/>
            <person name="Morono Y."/>
            <person name="Uchiyama I."/>
            <person name="Ito T."/>
            <person name="Fujiyama A."/>
            <person name="Inagaki F."/>
            <person name="Takami H."/>
        </authorList>
    </citation>
    <scope>NUCLEOTIDE SEQUENCE</scope>
    <source>
        <strain evidence="2">Expedition CK06-06</strain>
    </source>
</reference>
<protein>
    <recommendedName>
        <fullName evidence="1">Serine aminopeptidase S33 domain-containing protein</fullName>
    </recommendedName>
</protein>
<dbReference type="Pfam" id="PF12146">
    <property type="entry name" value="Hydrolase_4"/>
    <property type="match status" value="1"/>
</dbReference>
<feature type="non-terminal residue" evidence="2">
    <location>
        <position position="215"/>
    </location>
</feature>
<dbReference type="InterPro" id="IPR029058">
    <property type="entry name" value="AB_hydrolase_fold"/>
</dbReference>
<evidence type="ECO:0000259" key="1">
    <source>
        <dbReference type="Pfam" id="PF12146"/>
    </source>
</evidence>
<accession>X1GD75</accession>
<sequence length="215" mass="24268">MEKEVTVKSADVSLAGTVTLPSEEGRFPCVLMIHGSGQLDRDENAKRAKINAFNTIAHYLASKGIASLRYDKRGCGKSSGNYWETGFYDLIEDGEAMYRYIVVQEYINKDSVFLLGHSEGGFIIPKISLDYPDAAGLILLAASAQNMEQVLTWQANKVKEDIEHGKGIIRRIARLSWKLVGDPLKVQSVLFTKLKSTDKTWFRYKLQKINAKWFR</sequence>
<comment type="caution">
    <text evidence="2">The sequence shown here is derived from an EMBL/GenBank/DDBJ whole genome shotgun (WGS) entry which is preliminary data.</text>
</comment>
<dbReference type="EMBL" id="BARU01023670">
    <property type="protein sequence ID" value="GAH55851.1"/>
    <property type="molecule type" value="Genomic_DNA"/>
</dbReference>
<dbReference type="Gene3D" id="3.40.50.1820">
    <property type="entry name" value="alpha/beta hydrolase"/>
    <property type="match status" value="1"/>
</dbReference>
<feature type="domain" description="Serine aminopeptidase S33" evidence="1">
    <location>
        <begin position="50"/>
        <end position="150"/>
    </location>
</feature>
<gene>
    <name evidence="2" type="ORF">S03H2_38394</name>
</gene>
<dbReference type="SUPFAM" id="SSF53474">
    <property type="entry name" value="alpha/beta-Hydrolases"/>
    <property type="match status" value="1"/>
</dbReference>
<dbReference type="AlphaFoldDB" id="X1GD75"/>
<name>X1GD75_9ZZZZ</name>
<dbReference type="GO" id="GO:0052689">
    <property type="term" value="F:carboxylic ester hydrolase activity"/>
    <property type="evidence" value="ECO:0007669"/>
    <property type="project" value="TreeGrafter"/>
</dbReference>
<dbReference type="InterPro" id="IPR022742">
    <property type="entry name" value="Hydrolase_4"/>
</dbReference>
<dbReference type="PANTHER" id="PTHR43265">
    <property type="entry name" value="ESTERASE ESTD"/>
    <property type="match status" value="1"/>
</dbReference>
<proteinExistence type="predicted"/>
<organism evidence="2">
    <name type="scientific">marine sediment metagenome</name>
    <dbReference type="NCBI Taxonomy" id="412755"/>
    <lineage>
        <taxon>unclassified sequences</taxon>
        <taxon>metagenomes</taxon>
        <taxon>ecological metagenomes</taxon>
    </lineage>
</organism>
<dbReference type="InterPro" id="IPR053145">
    <property type="entry name" value="AB_hydrolase_Est10"/>
</dbReference>
<dbReference type="PANTHER" id="PTHR43265:SF1">
    <property type="entry name" value="ESTERASE ESTD"/>
    <property type="match status" value="1"/>
</dbReference>
<evidence type="ECO:0000313" key="2">
    <source>
        <dbReference type="EMBL" id="GAH55851.1"/>
    </source>
</evidence>